<dbReference type="OrthoDB" id="9806027at2"/>
<dbReference type="GO" id="GO:0016791">
    <property type="term" value="F:phosphatase activity"/>
    <property type="evidence" value="ECO:0007669"/>
    <property type="project" value="UniProtKB-ARBA"/>
</dbReference>
<dbReference type="Pfam" id="PF08282">
    <property type="entry name" value="Hydrolase_3"/>
    <property type="match status" value="1"/>
</dbReference>
<reference evidence="1 2" key="1">
    <citation type="submission" date="2016-10" db="EMBL/GenBank/DDBJ databases">
        <authorList>
            <person name="de Groot N.N."/>
        </authorList>
    </citation>
    <scope>NUCLEOTIDE SEQUENCE [LARGE SCALE GENOMIC DNA]</scope>
    <source>
        <strain evidence="1 2">DSM 23126</strain>
    </source>
</reference>
<keyword evidence="2" id="KW-1185">Reference proteome</keyword>
<dbReference type="EMBL" id="FNNC01000002">
    <property type="protein sequence ID" value="SDW37371.1"/>
    <property type="molecule type" value="Genomic_DNA"/>
</dbReference>
<evidence type="ECO:0000313" key="2">
    <source>
        <dbReference type="Proteomes" id="UP000199488"/>
    </source>
</evidence>
<dbReference type="Proteomes" id="UP000199488">
    <property type="component" value="Unassembled WGS sequence"/>
</dbReference>
<dbReference type="CDD" id="cd07516">
    <property type="entry name" value="HAD_Pase"/>
    <property type="match status" value="1"/>
</dbReference>
<dbReference type="STRING" id="1122204.SAMN05421781_1185"/>
<dbReference type="InterPro" id="IPR023214">
    <property type="entry name" value="HAD_sf"/>
</dbReference>
<sequence>MNVVAIDMDGTLLHSKKYISEQNAKALNRMRAEGHKLVIATGRGIEDVEHLLEDAGLKADGIVSLNGAIVNQGRSVVYENVMEKETAIRVVQSLEDFGVYFHVYTNKGMFYMPKGWQYFMEDAHELVKEENDYHGRMAEFKRKEEYNTGRFHMHQLRSLEDIEGEDVSIYKFLMLSPLEDKLDAVRSAWKIRQDVSITSSGRENLEFMHPNTEKGSGLHHLRIQAGWEDAVTFAIGDNFNDVAMFRYADTAIAMENSEQEVKLLADEETSHNDDHGVAQAVYDYILSSTKRKAEPR</sequence>
<organism evidence="1 2">
    <name type="scientific">Marinococcus luteus</name>
    <dbReference type="NCBI Taxonomy" id="1122204"/>
    <lineage>
        <taxon>Bacteria</taxon>
        <taxon>Bacillati</taxon>
        <taxon>Bacillota</taxon>
        <taxon>Bacilli</taxon>
        <taxon>Bacillales</taxon>
        <taxon>Bacillaceae</taxon>
        <taxon>Marinococcus</taxon>
    </lineage>
</organism>
<accession>A0A1H2T0J8</accession>
<dbReference type="SFLD" id="SFLDS00003">
    <property type="entry name" value="Haloacid_Dehalogenase"/>
    <property type="match status" value="1"/>
</dbReference>
<dbReference type="InterPro" id="IPR036412">
    <property type="entry name" value="HAD-like_sf"/>
</dbReference>
<name>A0A1H2T0J8_9BACI</name>
<dbReference type="Gene3D" id="3.30.1240.10">
    <property type="match status" value="1"/>
</dbReference>
<dbReference type="GO" id="GO:0005829">
    <property type="term" value="C:cytosol"/>
    <property type="evidence" value="ECO:0007669"/>
    <property type="project" value="TreeGrafter"/>
</dbReference>
<dbReference type="SUPFAM" id="SSF56784">
    <property type="entry name" value="HAD-like"/>
    <property type="match status" value="1"/>
</dbReference>
<evidence type="ECO:0008006" key="3">
    <source>
        <dbReference type="Google" id="ProtNLM"/>
    </source>
</evidence>
<dbReference type="NCBIfam" id="TIGR00099">
    <property type="entry name" value="Cof-subfamily"/>
    <property type="match status" value="1"/>
</dbReference>
<proteinExistence type="predicted"/>
<dbReference type="InterPro" id="IPR006379">
    <property type="entry name" value="HAD-SF_hydro_IIB"/>
</dbReference>
<dbReference type="NCBIfam" id="TIGR01484">
    <property type="entry name" value="HAD-SF-IIB"/>
    <property type="match status" value="1"/>
</dbReference>
<gene>
    <name evidence="1" type="ORF">SAMN05421781_1185</name>
</gene>
<protein>
    <recommendedName>
        <fullName evidence="3">Cof subfamily of IIB subfamily of haloacid dehalogenase superfamily/HAD-superfamily hydrolase, subfamily IIB</fullName>
    </recommendedName>
</protein>
<dbReference type="AlphaFoldDB" id="A0A1H2T0J8"/>
<dbReference type="Gene3D" id="3.40.50.1000">
    <property type="entry name" value="HAD superfamily/HAD-like"/>
    <property type="match status" value="1"/>
</dbReference>
<dbReference type="GO" id="GO:0000287">
    <property type="term" value="F:magnesium ion binding"/>
    <property type="evidence" value="ECO:0007669"/>
    <property type="project" value="TreeGrafter"/>
</dbReference>
<dbReference type="SFLD" id="SFLDG01140">
    <property type="entry name" value="C2.B:_Phosphomannomutase_and_P"/>
    <property type="match status" value="1"/>
</dbReference>
<dbReference type="InterPro" id="IPR000150">
    <property type="entry name" value="Cof"/>
</dbReference>
<dbReference type="PANTHER" id="PTHR10000:SF55">
    <property type="entry name" value="5-AMINO-6-(5-PHOSPHO-D-RIBITYLAMINO)URACIL PHOSPHATASE YCSE"/>
    <property type="match status" value="1"/>
</dbReference>
<dbReference type="PANTHER" id="PTHR10000">
    <property type="entry name" value="PHOSPHOSERINE PHOSPHATASE"/>
    <property type="match status" value="1"/>
</dbReference>
<evidence type="ECO:0000313" key="1">
    <source>
        <dbReference type="EMBL" id="SDW37371.1"/>
    </source>
</evidence>
<dbReference type="RefSeq" id="WP_091612405.1">
    <property type="nucleotide sequence ID" value="NZ_FNNC01000002.1"/>
</dbReference>